<dbReference type="Proteomes" id="UP000295804">
    <property type="component" value="Unassembled WGS sequence"/>
</dbReference>
<evidence type="ECO:0000313" key="1">
    <source>
        <dbReference type="EMBL" id="TDV52996.1"/>
    </source>
</evidence>
<protein>
    <submittedName>
        <fullName evidence="1">Uncharacterized protein</fullName>
    </submittedName>
</protein>
<dbReference type="EMBL" id="SOCQ01000001">
    <property type="protein sequence ID" value="TDV52996.1"/>
    <property type="molecule type" value="Genomic_DNA"/>
</dbReference>
<comment type="caution">
    <text evidence="1">The sequence shown here is derived from an EMBL/GenBank/DDBJ whole genome shotgun (WGS) entry which is preliminary data.</text>
</comment>
<reference evidence="1 2" key="1">
    <citation type="submission" date="2019-03" db="EMBL/GenBank/DDBJ databases">
        <title>Genomic analyses of the natural microbiome of Caenorhabditis elegans.</title>
        <authorList>
            <person name="Samuel B."/>
        </authorList>
    </citation>
    <scope>NUCLEOTIDE SEQUENCE [LARGE SCALE GENOMIC DNA]</scope>
    <source>
        <strain evidence="1 2">BIGb0525</strain>
    </source>
</reference>
<dbReference type="RefSeq" id="WP_208867431.1">
    <property type="nucleotide sequence ID" value="NZ_SOCQ01000001.1"/>
</dbReference>
<dbReference type="Pfam" id="PF25857">
    <property type="entry name" value="DUF7957"/>
    <property type="match status" value="1"/>
</dbReference>
<evidence type="ECO:0000313" key="2">
    <source>
        <dbReference type="Proteomes" id="UP000295804"/>
    </source>
</evidence>
<sequence>MNRVIGRDSISKAIPVSDLRSVVLLDRLGQEALYGLMECARNVFLIDDAGSVVWQVSSDFDSDGDPFTNIFMEGGQLKAYRWDGGSYSVDVQTGRAVPDQLLK</sequence>
<dbReference type="InterPro" id="IPR058263">
    <property type="entry name" value="DUF7957"/>
</dbReference>
<name>A0A4R7VSZ7_9PSED</name>
<proteinExistence type="predicted"/>
<organism evidence="1 2">
    <name type="scientific">Pseudomonas helmanticensis</name>
    <dbReference type="NCBI Taxonomy" id="1471381"/>
    <lineage>
        <taxon>Bacteria</taxon>
        <taxon>Pseudomonadati</taxon>
        <taxon>Pseudomonadota</taxon>
        <taxon>Gammaproteobacteria</taxon>
        <taxon>Pseudomonadales</taxon>
        <taxon>Pseudomonadaceae</taxon>
        <taxon>Pseudomonas</taxon>
    </lineage>
</organism>
<dbReference type="AlphaFoldDB" id="A0A4R7VSZ7"/>
<gene>
    <name evidence="1" type="ORF">EDF87_10161</name>
</gene>
<accession>A0A4R7VSZ7</accession>